<dbReference type="RefSeq" id="WP_121673548.1">
    <property type="nucleotide sequence ID" value="NZ_BMXM01000009.1"/>
</dbReference>
<dbReference type="InterPro" id="IPR001328">
    <property type="entry name" value="Pept_tRNA_hydro"/>
</dbReference>
<keyword evidence="8" id="KW-0963">Cytoplasm</keyword>
<dbReference type="GO" id="GO:0072344">
    <property type="term" value="P:rescue of stalled ribosome"/>
    <property type="evidence" value="ECO:0007669"/>
    <property type="project" value="UniProtKB-UniRule"/>
</dbReference>
<dbReference type="HAMAP" id="MF_00083">
    <property type="entry name" value="Pept_tRNA_hydro_bact"/>
    <property type="match status" value="1"/>
</dbReference>
<evidence type="ECO:0000256" key="9">
    <source>
        <dbReference type="RuleBase" id="RU000673"/>
    </source>
</evidence>
<dbReference type="NCBIfam" id="TIGR00447">
    <property type="entry name" value="pth"/>
    <property type="match status" value="1"/>
</dbReference>
<evidence type="ECO:0000256" key="5">
    <source>
        <dbReference type="ARBA" id="ARBA00038063"/>
    </source>
</evidence>
<name>A0A3L6ZND4_9MICO</name>
<dbReference type="FunFam" id="3.40.50.1470:FF:000001">
    <property type="entry name" value="Peptidyl-tRNA hydrolase"/>
    <property type="match status" value="1"/>
</dbReference>
<comment type="subcellular location">
    <subcellularLocation>
        <location evidence="8">Cytoplasm</location>
    </subcellularLocation>
</comment>
<dbReference type="Gene3D" id="3.40.50.1470">
    <property type="entry name" value="Peptidyl-tRNA hydrolase"/>
    <property type="match status" value="1"/>
</dbReference>
<dbReference type="PROSITE" id="PS01195">
    <property type="entry name" value="PEPT_TRNA_HYDROL_1"/>
    <property type="match status" value="1"/>
</dbReference>
<feature type="active site" description="Proton acceptor" evidence="8">
    <location>
        <position position="33"/>
    </location>
</feature>
<comment type="catalytic activity">
    <reaction evidence="6 8 9">
        <text>an N-acyl-L-alpha-aminoacyl-tRNA + H2O = an N-acyl-L-amino acid + a tRNA + H(+)</text>
        <dbReference type="Rhea" id="RHEA:54448"/>
        <dbReference type="Rhea" id="RHEA-COMP:10123"/>
        <dbReference type="Rhea" id="RHEA-COMP:13883"/>
        <dbReference type="ChEBI" id="CHEBI:15377"/>
        <dbReference type="ChEBI" id="CHEBI:15378"/>
        <dbReference type="ChEBI" id="CHEBI:59874"/>
        <dbReference type="ChEBI" id="CHEBI:78442"/>
        <dbReference type="ChEBI" id="CHEBI:138191"/>
        <dbReference type="EC" id="3.1.1.29"/>
    </reaction>
</comment>
<dbReference type="GO" id="GO:0006515">
    <property type="term" value="P:protein quality control for misfolded or incompletely synthesized proteins"/>
    <property type="evidence" value="ECO:0007669"/>
    <property type="project" value="UniProtKB-UniRule"/>
</dbReference>
<sequence>MWWNRKKEPIVAENTWLVVGLGNPGPAYARNRHNVGQMVVDELAGRIGAGFRKHKTPALVAEGFTAAGGPKLILAKLNSYMNVSGGPVAALLTFYSLDASRLIVVHDELDIPFDTLKLKQGGGHGGHNGLRDIAKATGTPDFVRVRVGIGRPPGRQDAADFVLKDFAGTERDVLPNLLSDAADAVTLVAESGLSAAQLKVHSPS</sequence>
<dbReference type="OrthoDB" id="9800507at2"/>
<evidence type="ECO:0000256" key="8">
    <source>
        <dbReference type="HAMAP-Rule" id="MF_00083"/>
    </source>
</evidence>
<feature type="binding site" evidence="8">
    <location>
        <position position="28"/>
    </location>
    <ligand>
        <name>tRNA</name>
        <dbReference type="ChEBI" id="CHEBI:17843"/>
    </ligand>
</feature>
<gene>
    <name evidence="8" type="primary">pth</name>
    <name evidence="11" type="ORF">D9V29_11900</name>
</gene>
<proteinExistence type="inferred from homology"/>
<comment type="function">
    <text evidence="8">Hydrolyzes ribosome-free peptidyl-tRNAs (with 1 or more amino acids incorporated), which drop off the ribosome during protein synthesis, or as a result of ribosome stalling.</text>
</comment>
<dbReference type="AlphaFoldDB" id="A0A3L6ZND4"/>
<dbReference type="GO" id="GO:0000049">
    <property type="term" value="F:tRNA binding"/>
    <property type="evidence" value="ECO:0007669"/>
    <property type="project" value="UniProtKB-UniRule"/>
</dbReference>
<evidence type="ECO:0000256" key="7">
    <source>
        <dbReference type="ARBA" id="ARBA00050038"/>
    </source>
</evidence>
<evidence type="ECO:0000313" key="12">
    <source>
        <dbReference type="Proteomes" id="UP000270299"/>
    </source>
</evidence>
<comment type="similarity">
    <text evidence="5 8 10">Belongs to the PTH family.</text>
</comment>
<reference evidence="11 12" key="1">
    <citation type="submission" date="2018-10" db="EMBL/GenBank/DDBJ databases">
        <authorList>
            <person name="Li J."/>
        </authorList>
    </citation>
    <scope>NUCLEOTIDE SEQUENCE [LARGE SCALE GENOMIC DNA]</scope>
    <source>
        <strain evidence="11 12">CCTCC AB209002</strain>
    </source>
</reference>
<evidence type="ECO:0000256" key="6">
    <source>
        <dbReference type="ARBA" id="ARBA00048707"/>
    </source>
</evidence>
<evidence type="ECO:0000256" key="4">
    <source>
        <dbReference type="ARBA" id="ARBA00022884"/>
    </source>
</evidence>
<evidence type="ECO:0000256" key="10">
    <source>
        <dbReference type="RuleBase" id="RU004320"/>
    </source>
</evidence>
<keyword evidence="4 8" id="KW-0694">RNA-binding</keyword>
<feature type="binding site" evidence="8">
    <location>
        <position position="82"/>
    </location>
    <ligand>
        <name>tRNA</name>
        <dbReference type="ChEBI" id="CHEBI:17843"/>
    </ligand>
</feature>
<feature type="binding site" evidence="8">
    <location>
        <position position="80"/>
    </location>
    <ligand>
        <name>tRNA</name>
        <dbReference type="ChEBI" id="CHEBI:17843"/>
    </ligand>
</feature>
<dbReference type="EC" id="3.1.1.29" evidence="1 8"/>
<dbReference type="Pfam" id="PF01195">
    <property type="entry name" value="Pept_tRNA_hydro"/>
    <property type="match status" value="1"/>
</dbReference>
<keyword evidence="2 8" id="KW-0820">tRNA-binding</keyword>
<keyword evidence="12" id="KW-1185">Reference proteome</keyword>
<dbReference type="Proteomes" id="UP000270299">
    <property type="component" value="Unassembled WGS sequence"/>
</dbReference>
<dbReference type="PANTHER" id="PTHR17224">
    <property type="entry name" value="PEPTIDYL-TRNA HYDROLASE"/>
    <property type="match status" value="1"/>
</dbReference>
<evidence type="ECO:0000256" key="3">
    <source>
        <dbReference type="ARBA" id="ARBA00022801"/>
    </source>
</evidence>
<keyword evidence="3 8" id="KW-0378">Hydrolase</keyword>
<feature type="site" description="Stabilizes the basic form of H active site to accept a proton" evidence="8">
    <location>
        <position position="107"/>
    </location>
</feature>
<dbReference type="EMBL" id="RCUV01000013">
    <property type="protein sequence ID" value="RLP69417.1"/>
    <property type="molecule type" value="Genomic_DNA"/>
</dbReference>
<dbReference type="CDD" id="cd00462">
    <property type="entry name" value="PTH"/>
    <property type="match status" value="1"/>
</dbReference>
<comment type="caution">
    <text evidence="11">The sequence shown here is derived from an EMBL/GenBank/DDBJ whole genome shotgun (WGS) entry which is preliminary data.</text>
</comment>
<accession>A0A3L6ZND4</accession>
<feature type="site" description="Discriminates between blocked and unblocked aminoacyl-tRNA" evidence="8">
    <location>
        <position position="23"/>
    </location>
</feature>
<dbReference type="InterPro" id="IPR036416">
    <property type="entry name" value="Pept_tRNA_hydro_sf"/>
</dbReference>
<dbReference type="PANTHER" id="PTHR17224:SF1">
    <property type="entry name" value="PEPTIDYL-TRNA HYDROLASE"/>
    <property type="match status" value="1"/>
</dbReference>
<evidence type="ECO:0000256" key="2">
    <source>
        <dbReference type="ARBA" id="ARBA00022555"/>
    </source>
</evidence>
<evidence type="ECO:0000256" key="1">
    <source>
        <dbReference type="ARBA" id="ARBA00013260"/>
    </source>
</evidence>
<organism evidence="11 12">
    <name type="scientific">Mycetocola manganoxydans</name>
    <dbReference type="NCBI Taxonomy" id="699879"/>
    <lineage>
        <taxon>Bacteria</taxon>
        <taxon>Bacillati</taxon>
        <taxon>Actinomycetota</taxon>
        <taxon>Actinomycetes</taxon>
        <taxon>Micrococcales</taxon>
        <taxon>Microbacteriaceae</taxon>
        <taxon>Mycetocola</taxon>
    </lineage>
</organism>
<evidence type="ECO:0000313" key="11">
    <source>
        <dbReference type="EMBL" id="RLP69417.1"/>
    </source>
</evidence>
<comment type="function">
    <text evidence="8">Catalyzes the release of premature peptidyl moieties from peptidyl-tRNA molecules trapped in stalled 50S ribosomal subunits, and thus maintains levels of free tRNAs and 50S ribosomes.</text>
</comment>
<protein>
    <recommendedName>
        <fullName evidence="7 8">Peptidyl-tRNA hydrolase</fullName>
        <shortName evidence="8">Pth</shortName>
        <ecNumber evidence="1 8">3.1.1.29</ecNumber>
    </recommendedName>
</protein>
<dbReference type="GO" id="GO:0004045">
    <property type="term" value="F:peptidyl-tRNA hydrolase activity"/>
    <property type="evidence" value="ECO:0007669"/>
    <property type="project" value="UniProtKB-UniRule"/>
</dbReference>
<dbReference type="InterPro" id="IPR018171">
    <property type="entry name" value="Pept_tRNA_hydro_CS"/>
</dbReference>
<comment type="subunit">
    <text evidence="8">Monomer.</text>
</comment>
<dbReference type="PROSITE" id="PS01196">
    <property type="entry name" value="PEPT_TRNA_HYDROL_2"/>
    <property type="match status" value="1"/>
</dbReference>
<dbReference type="GO" id="GO:0005737">
    <property type="term" value="C:cytoplasm"/>
    <property type="evidence" value="ECO:0007669"/>
    <property type="project" value="UniProtKB-SubCell"/>
</dbReference>
<feature type="binding site" evidence="8">
    <location>
        <position position="128"/>
    </location>
    <ligand>
        <name>tRNA</name>
        <dbReference type="ChEBI" id="CHEBI:17843"/>
    </ligand>
</feature>
<dbReference type="SUPFAM" id="SSF53178">
    <property type="entry name" value="Peptidyl-tRNA hydrolase-like"/>
    <property type="match status" value="1"/>
</dbReference>